<proteinExistence type="inferred from homology"/>
<comment type="caution">
    <text evidence="4">The sequence shown here is derived from an EMBL/GenBank/DDBJ whole genome shotgun (WGS) entry which is preliminary data.</text>
</comment>
<evidence type="ECO:0000313" key="5">
    <source>
        <dbReference type="Proteomes" id="UP000009328"/>
    </source>
</evidence>
<dbReference type="FunCoup" id="K0KEI5">
    <property type="interactions" value="197"/>
</dbReference>
<dbReference type="AlphaFoldDB" id="K0KEI5"/>
<dbReference type="PANTHER" id="PTHR21250">
    <property type="entry name" value="PRE-RRNA-PROCESSING PROTEIN TSR2 HOMOLOG"/>
    <property type="match status" value="1"/>
</dbReference>
<dbReference type="GO" id="GO:0006364">
    <property type="term" value="P:rRNA processing"/>
    <property type="evidence" value="ECO:0007669"/>
    <property type="project" value="UniProtKB-KW"/>
</dbReference>
<reference evidence="4 5" key="1">
    <citation type="journal article" date="2012" name="Eukaryot. Cell">
        <title>Draft genome sequence of Wickerhamomyces ciferrii NRRL Y-1031 F-60-10.</title>
        <authorList>
            <person name="Schneider J."/>
            <person name="Andrea H."/>
            <person name="Blom J."/>
            <person name="Jaenicke S."/>
            <person name="Ruckert C."/>
            <person name="Schorsch C."/>
            <person name="Szczepanowski R."/>
            <person name="Farwick M."/>
            <person name="Goesmann A."/>
            <person name="Puhler A."/>
            <person name="Schaffer S."/>
            <person name="Tauch A."/>
            <person name="Kohler T."/>
            <person name="Brinkrolf K."/>
        </authorList>
    </citation>
    <scope>NUCLEOTIDE SEQUENCE [LARGE SCALE GENOMIC DNA]</scope>
    <source>
        <strain evidence="5">ATCC 14091 / BCRC 22168 / CBS 111 / JCM 3599 / NBRC 0793 / NRRL Y-1031 F-60-10</strain>
    </source>
</reference>
<evidence type="ECO:0000313" key="4">
    <source>
        <dbReference type="EMBL" id="CCH43550.1"/>
    </source>
</evidence>
<protein>
    <submittedName>
        <fullName evidence="4">Pre-rRNA-processing protein</fullName>
    </submittedName>
</protein>
<feature type="compositionally biased region" description="Acidic residues" evidence="3">
    <location>
        <begin position="157"/>
        <end position="170"/>
    </location>
</feature>
<evidence type="ECO:0000256" key="2">
    <source>
        <dbReference type="ARBA" id="ARBA00022552"/>
    </source>
</evidence>
<dbReference type="Pfam" id="PF10273">
    <property type="entry name" value="WGG"/>
    <property type="match status" value="1"/>
</dbReference>
<keyword evidence="2" id="KW-0698">rRNA processing</keyword>
<dbReference type="eggNOG" id="KOG4032">
    <property type="taxonomic scope" value="Eukaryota"/>
</dbReference>
<accession>K0KEI5</accession>
<dbReference type="EMBL" id="CAIF01000083">
    <property type="protein sequence ID" value="CCH43550.1"/>
    <property type="molecule type" value="Genomic_DNA"/>
</dbReference>
<feature type="region of interest" description="Disordered" evidence="3">
    <location>
        <begin position="143"/>
        <end position="212"/>
    </location>
</feature>
<keyword evidence="5" id="KW-1185">Reference proteome</keyword>
<comment type="similarity">
    <text evidence="1">Belongs to the TSR2 family.</text>
</comment>
<dbReference type="STRING" id="1206466.K0KEI5"/>
<evidence type="ECO:0000256" key="1">
    <source>
        <dbReference type="ARBA" id="ARBA00006524"/>
    </source>
</evidence>
<sequence>MAVIDSTDYVEAQEGSKSLKFPIEKQQANFELGVSMIIYSWEALDIAVANQWGGAQSEAKRDWITAIVLDLFDEKIVDVELIEETILNAMIDEFDVNVEDDSSLIIADRIIKIYRKCFDQDYKEVHELYSKWEIKQKERSARNLNITINEDPLNPDSSDDDDDDDEDDEEPSKITGEPIDEDVEMGGVDEPQGPIVDDDGFELVQKKGKKRN</sequence>
<gene>
    <name evidence="4" type="ORF">BN7_3102</name>
</gene>
<name>K0KEI5_WICCF</name>
<dbReference type="InParanoid" id="K0KEI5"/>
<organism evidence="4 5">
    <name type="scientific">Wickerhamomyces ciferrii (strain ATCC 14091 / BCRC 22168 / CBS 111 / JCM 3599 / NBRC 0793 / NRRL Y-1031 F-60-10)</name>
    <name type="common">Yeast</name>
    <name type="synonym">Pichia ciferrii</name>
    <dbReference type="NCBI Taxonomy" id="1206466"/>
    <lineage>
        <taxon>Eukaryota</taxon>
        <taxon>Fungi</taxon>
        <taxon>Dikarya</taxon>
        <taxon>Ascomycota</taxon>
        <taxon>Saccharomycotina</taxon>
        <taxon>Saccharomycetes</taxon>
        <taxon>Phaffomycetales</taxon>
        <taxon>Wickerhamomycetaceae</taxon>
        <taxon>Wickerhamomyces</taxon>
    </lineage>
</organism>
<evidence type="ECO:0000256" key="3">
    <source>
        <dbReference type="SAM" id="MobiDB-lite"/>
    </source>
</evidence>
<dbReference type="InterPro" id="IPR019398">
    <property type="entry name" value="Pre-rRNA_process_TSR2"/>
</dbReference>
<dbReference type="Proteomes" id="UP000009328">
    <property type="component" value="Unassembled WGS sequence"/>
</dbReference>
<dbReference type="HOGENOM" id="CLU_074896_0_1_1"/>